<protein>
    <submittedName>
        <fullName evidence="1">Uncharacterized protein</fullName>
    </submittedName>
</protein>
<keyword evidence="2" id="KW-1185">Reference proteome</keyword>
<proteinExistence type="predicted"/>
<comment type="caution">
    <text evidence="1">The sequence shown here is derived from an EMBL/GenBank/DDBJ whole genome shotgun (WGS) entry which is preliminary data.</text>
</comment>
<dbReference type="EMBL" id="JACRTA010000001">
    <property type="protein sequence ID" value="MBC8567629.1"/>
    <property type="molecule type" value="Genomic_DNA"/>
</dbReference>
<dbReference type="AlphaFoldDB" id="A0A926I4B7"/>
<reference evidence="1" key="1">
    <citation type="submission" date="2020-08" db="EMBL/GenBank/DDBJ databases">
        <title>Genome public.</title>
        <authorList>
            <person name="Liu C."/>
            <person name="Sun Q."/>
        </authorList>
    </citation>
    <scope>NUCLEOTIDE SEQUENCE</scope>
    <source>
        <strain evidence="1">NSJ-24</strain>
    </source>
</reference>
<organism evidence="1 2">
    <name type="scientific">Lentihominibacter hominis</name>
    <dbReference type="NCBI Taxonomy" id="2763645"/>
    <lineage>
        <taxon>Bacteria</taxon>
        <taxon>Bacillati</taxon>
        <taxon>Bacillota</taxon>
        <taxon>Clostridia</taxon>
        <taxon>Peptostreptococcales</taxon>
        <taxon>Anaerovoracaceae</taxon>
        <taxon>Lentihominibacter</taxon>
    </lineage>
</organism>
<accession>A0A926I4B7</accession>
<evidence type="ECO:0000313" key="1">
    <source>
        <dbReference type="EMBL" id="MBC8567629.1"/>
    </source>
</evidence>
<name>A0A926I4B7_9FIRM</name>
<evidence type="ECO:0000313" key="2">
    <source>
        <dbReference type="Proteomes" id="UP000610862"/>
    </source>
</evidence>
<sequence>MSKPKLTVIEGGLSSSIEKRNKYFVSAYVTDTRLMGVLSIYARWKISDTDPDSDLHQFFYIDCEEAGLETYKSIIGNDFEKLNYIEQALIGGLGAKKISLSERHLRGLITYYKRFNQIHSLPLPPNYGEYGFITEPETTLTSDEMKALMNEICSEITSDYQVINYFLMRCFGRDRQGATYLADKSVPVDLYDNYHQATFCKNVIDAERTYEDDAVSYLCESLIEQNNSYEVVISKVVVKNLKVVSFSKCSGFDISTAEAAMMLAKPEYITVYEVLLSDDDMDNNIGELTVNLDTIMSTHENGRMFMAFKKNNDHVDERVFRLSNDVKGVYFLTDFGQLIVSAYSLPDIRYLENKLKASPLAPFLMTTAKYEFKEPVLFEFIQSDFEDFEDFLNFIKNE</sequence>
<gene>
    <name evidence="1" type="ORF">H8692_02485</name>
</gene>
<dbReference type="Proteomes" id="UP000610862">
    <property type="component" value="Unassembled WGS sequence"/>
</dbReference>
<dbReference type="RefSeq" id="WP_177267666.1">
    <property type="nucleotide sequence ID" value="NZ_JACRTA010000001.1"/>
</dbReference>